<protein>
    <submittedName>
        <fullName evidence="1">Uncharacterized protein</fullName>
    </submittedName>
</protein>
<keyword evidence="2" id="KW-1185">Reference proteome</keyword>
<evidence type="ECO:0000313" key="1">
    <source>
        <dbReference type="EMBL" id="MQL88496.1"/>
    </source>
</evidence>
<dbReference type="Proteomes" id="UP000652761">
    <property type="component" value="Unassembled WGS sequence"/>
</dbReference>
<proteinExistence type="predicted"/>
<dbReference type="EMBL" id="NMUH01001062">
    <property type="protein sequence ID" value="MQL88496.1"/>
    <property type="molecule type" value="Genomic_DNA"/>
</dbReference>
<comment type="caution">
    <text evidence="1">The sequence shown here is derived from an EMBL/GenBank/DDBJ whole genome shotgun (WGS) entry which is preliminary data.</text>
</comment>
<gene>
    <name evidence="1" type="ORF">Taro_021057</name>
</gene>
<name>A0A843V0D0_COLES</name>
<organism evidence="1 2">
    <name type="scientific">Colocasia esculenta</name>
    <name type="common">Wild taro</name>
    <name type="synonym">Arum esculentum</name>
    <dbReference type="NCBI Taxonomy" id="4460"/>
    <lineage>
        <taxon>Eukaryota</taxon>
        <taxon>Viridiplantae</taxon>
        <taxon>Streptophyta</taxon>
        <taxon>Embryophyta</taxon>
        <taxon>Tracheophyta</taxon>
        <taxon>Spermatophyta</taxon>
        <taxon>Magnoliopsida</taxon>
        <taxon>Liliopsida</taxon>
        <taxon>Araceae</taxon>
        <taxon>Aroideae</taxon>
        <taxon>Colocasieae</taxon>
        <taxon>Colocasia</taxon>
    </lineage>
</organism>
<sequence>MGVGGSLWGLLWAASICCRKRGEEGLSSEEEGKRVGERLTLPLVLSAVFVLPPRPPPPPPPPGAVTNFYDWKAWLRRMQATLQLLHGSPSSSGSYCRGFTGV</sequence>
<dbReference type="AlphaFoldDB" id="A0A843V0D0"/>
<accession>A0A843V0D0</accession>
<evidence type="ECO:0000313" key="2">
    <source>
        <dbReference type="Proteomes" id="UP000652761"/>
    </source>
</evidence>
<reference evidence="1" key="1">
    <citation type="submission" date="2017-07" db="EMBL/GenBank/DDBJ databases">
        <title>Taro Niue Genome Assembly and Annotation.</title>
        <authorList>
            <person name="Atibalentja N."/>
            <person name="Keating K."/>
            <person name="Fields C.J."/>
        </authorList>
    </citation>
    <scope>NUCLEOTIDE SEQUENCE</scope>
    <source>
        <strain evidence="1">Niue_2</strain>
        <tissue evidence="1">Leaf</tissue>
    </source>
</reference>